<dbReference type="SUPFAM" id="SSF52425">
    <property type="entry name" value="Cryptochrome/photolyase, N-terminal domain"/>
    <property type="match status" value="1"/>
</dbReference>
<dbReference type="InterPro" id="IPR006050">
    <property type="entry name" value="DNA_photolyase_N"/>
</dbReference>
<evidence type="ECO:0000313" key="8">
    <source>
        <dbReference type="Proteomes" id="UP001596545"/>
    </source>
</evidence>
<dbReference type="Proteomes" id="UP001596545">
    <property type="component" value="Unassembled WGS sequence"/>
</dbReference>
<dbReference type="InterPro" id="IPR036155">
    <property type="entry name" value="Crypto/Photolyase_N_sf"/>
</dbReference>
<feature type="compositionally biased region" description="Basic and acidic residues" evidence="5">
    <location>
        <begin position="549"/>
        <end position="561"/>
    </location>
</feature>
<name>A0ABD6ANW3_9EURY</name>
<evidence type="ECO:0000256" key="4">
    <source>
        <dbReference type="PIRSR" id="PIRSR602081-1"/>
    </source>
</evidence>
<comment type="caution">
    <text evidence="7">The sequence shown here is derived from an EMBL/GenBank/DDBJ whole genome shotgun (WGS) entry which is preliminary data.</text>
</comment>
<gene>
    <name evidence="7" type="ORF">ACFQMF_13695</name>
</gene>
<dbReference type="Pfam" id="PF03441">
    <property type="entry name" value="FAD_binding_7"/>
    <property type="match status" value="1"/>
</dbReference>
<dbReference type="GO" id="GO:0006139">
    <property type="term" value="P:nucleobase-containing compound metabolic process"/>
    <property type="evidence" value="ECO:0007669"/>
    <property type="project" value="UniProtKB-ARBA"/>
</dbReference>
<feature type="binding site" evidence="4">
    <location>
        <position position="307"/>
    </location>
    <ligand>
        <name>FAD</name>
        <dbReference type="ChEBI" id="CHEBI:57692"/>
    </ligand>
</feature>
<protein>
    <submittedName>
        <fullName evidence="7">FAD-binding domain-containing protein</fullName>
    </submittedName>
</protein>
<dbReference type="Gene3D" id="1.25.40.80">
    <property type="match status" value="1"/>
</dbReference>
<dbReference type="PROSITE" id="PS51645">
    <property type="entry name" value="PHR_CRY_ALPHA_BETA"/>
    <property type="match status" value="1"/>
</dbReference>
<dbReference type="InterPro" id="IPR036134">
    <property type="entry name" value="Crypto/Photolyase_FAD-like_sf"/>
</dbReference>
<keyword evidence="8" id="KW-1185">Reference proteome</keyword>
<dbReference type="Gene3D" id="1.10.579.10">
    <property type="entry name" value="DNA Cyclobutane Dipyrimidine Photolyase, subunit A, domain 3"/>
    <property type="match status" value="1"/>
</dbReference>
<evidence type="ECO:0000259" key="6">
    <source>
        <dbReference type="PROSITE" id="PS51645"/>
    </source>
</evidence>
<dbReference type="Pfam" id="PF00875">
    <property type="entry name" value="DNA_photolyase"/>
    <property type="match status" value="1"/>
</dbReference>
<proteinExistence type="predicted"/>
<feature type="binding site" evidence="4">
    <location>
        <position position="259"/>
    </location>
    <ligand>
        <name>FAD</name>
        <dbReference type="ChEBI" id="CHEBI:57692"/>
    </ligand>
</feature>
<feature type="domain" description="Photolyase/cryptochrome alpha/beta" evidence="6">
    <location>
        <begin position="31"/>
        <end position="163"/>
    </location>
</feature>
<keyword evidence="1 4" id="KW-0285">Flavoprotein</keyword>
<evidence type="ECO:0000313" key="7">
    <source>
        <dbReference type="EMBL" id="MFC7325630.1"/>
    </source>
</evidence>
<dbReference type="InterPro" id="IPR002081">
    <property type="entry name" value="Cryptochrome/DNA_photolyase_1"/>
</dbReference>
<keyword evidence="3" id="KW-0157">Chromophore</keyword>
<feature type="region of interest" description="Disordered" evidence="5">
    <location>
        <begin position="536"/>
        <end position="571"/>
    </location>
</feature>
<reference evidence="7 8" key="1">
    <citation type="journal article" date="2019" name="Int. J. Syst. Evol. Microbiol.">
        <title>The Global Catalogue of Microorganisms (GCM) 10K type strain sequencing project: providing services to taxonomists for standard genome sequencing and annotation.</title>
        <authorList>
            <consortium name="The Broad Institute Genomics Platform"/>
            <consortium name="The Broad Institute Genome Sequencing Center for Infectious Disease"/>
            <person name="Wu L."/>
            <person name="Ma J."/>
        </authorList>
    </citation>
    <scope>NUCLEOTIDE SEQUENCE [LARGE SCALE GENOMIC DNA]</scope>
    <source>
        <strain evidence="7 8">CGMCC 1.12554</strain>
    </source>
</reference>
<accession>A0ABD6ANW3</accession>
<dbReference type="GO" id="GO:0006950">
    <property type="term" value="P:response to stress"/>
    <property type="evidence" value="ECO:0007669"/>
    <property type="project" value="UniProtKB-ARBA"/>
</dbReference>
<evidence type="ECO:0000256" key="3">
    <source>
        <dbReference type="ARBA" id="ARBA00022991"/>
    </source>
</evidence>
<dbReference type="SUPFAM" id="SSF48173">
    <property type="entry name" value="Cryptochrome/photolyase FAD-binding domain"/>
    <property type="match status" value="1"/>
</dbReference>
<dbReference type="AlphaFoldDB" id="A0ABD6ANW3"/>
<dbReference type="RefSeq" id="WP_321169211.1">
    <property type="nucleotide sequence ID" value="NZ_JANHDN010000002.1"/>
</dbReference>
<dbReference type="InterPro" id="IPR018394">
    <property type="entry name" value="DNA_photolyase_1_CS_C"/>
</dbReference>
<feature type="binding site" evidence="4">
    <location>
        <begin position="273"/>
        <end position="277"/>
    </location>
    <ligand>
        <name>FAD</name>
        <dbReference type="ChEBI" id="CHEBI:57692"/>
    </ligand>
</feature>
<feature type="binding site" evidence="4">
    <location>
        <begin position="408"/>
        <end position="410"/>
    </location>
    <ligand>
        <name>FAD</name>
        <dbReference type="ChEBI" id="CHEBI:57692"/>
    </ligand>
</feature>
<sequence>MDAGADDDSTALPTVPDRDAIRSLAGSPAEAGTVVWHREDLRIADNPALAAAADSAAAKAGTDPTVLPLFVFDPAFYGDRGTACDARIAFLHDCLRDLDRQYRDVGAPGLTYAHGDPIEVLARFADAGWDIVATRSVTGRYGLRRDERAAEEVGVRFVDGDGLVRDADRPRREWKAAIESWLAADPFDWDPRRVAVERIAADPGSDANVDRGRGGAFAPTPESVAAAYDVTPEKSMIPEGGRAAGRDRLESFVARIGDYPGNVSSPVDAREGTSGLSPYLRFGCLSLREVHRYVTEHAPDGRGRSMFVSRLFWNRHYRQKLVDWPGWLDRAVNPVYEGFNRDRHDPELVAAWKAGETGFPMVDASMRCLRETGWLNFRMRALCASVYFHVLQQPWRIGADHFYEHLIDADAAINYTQWQSQCGLVGRPGLRLYNPRKQVRDQDPDGEFVTRWVPELGPLPTEHLDRPERTPLAVQAECGVEIGEEYPYPVVDFEAAREAFERRYYDAHPAAAARLADEPIARRASLSGGFDAARAIAEEHGTAAPEATDGSRDREGDRGRQTDLSAFEADR</sequence>
<evidence type="ECO:0000256" key="1">
    <source>
        <dbReference type="ARBA" id="ARBA00022630"/>
    </source>
</evidence>
<dbReference type="InterPro" id="IPR005101">
    <property type="entry name" value="Cryptochr/Photolyase_FAD-bd"/>
</dbReference>
<organism evidence="7 8">
    <name type="scientific">Halorubrum rutilum</name>
    <dbReference type="NCBI Taxonomy" id="1364933"/>
    <lineage>
        <taxon>Archaea</taxon>
        <taxon>Methanobacteriati</taxon>
        <taxon>Methanobacteriota</taxon>
        <taxon>Stenosarchaea group</taxon>
        <taxon>Halobacteria</taxon>
        <taxon>Halobacteriales</taxon>
        <taxon>Haloferacaceae</taxon>
        <taxon>Halorubrum</taxon>
    </lineage>
</organism>
<dbReference type="Gene3D" id="3.40.50.620">
    <property type="entry name" value="HUPs"/>
    <property type="match status" value="1"/>
</dbReference>
<evidence type="ECO:0000256" key="2">
    <source>
        <dbReference type="ARBA" id="ARBA00022827"/>
    </source>
</evidence>
<dbReference type="PANTHER" id="PTHR11455">
    <property type="entry name" value="CRYPTOCHROME"/>
    <property type="match status" value="1"/>
</dbReference>
<dbReference type="EMBL" id="JBHTBL010000011">
    <property type="protein sequence ID" value="MFC7325630.1"/>
    <property type="molecule type" value="Genomic_DNA"/>
</dbReference>
<comment type="cofactor">
    <cofactor evidence="4">
        <name>FAD</name>
        <dbReference type="ChEBI" id="CHEBI:57692"/>
    </cofactor>
    <text evidence="4">Binds 1 FAD per subunit.</text>
</comment>
<dbReference type="InterPro" id="IPR014729">
    <property type="entry name" value="Rossmann-like_a/b/a_fold"/>
</dbReference>
<dbReference type="PANTHER" id="PTHR11455:SF9">
    <property type="entry name" value="CRYPTOCHROME CIRCADIAN CLOCK 5 ISOFORM X1"/>
    <property type="match status" value="1"/>
</dbReference>
<evidence type="ECO:0000256" key="5">
    <source>
        <dbReference type="SAM" id="MobiDB-lite"/>
    </source>
</evidence>
<keyword evidence="2 4" id="KW-0274">FAD</keyword>
<dbReference type="PROSITE" id="PS00394">
    <property type="entry name" value="DNA_PHOTOLYASES_1_1"/>
    <property type="match status" value="1"/>
</dbReference>